<gene>
    <name evidence="6" type="ORF">PM10SUCC1_30220</name>
</gene>
<name>A0A9W6GN08_9FUSO</name>
<dbReference type="PANTHER" id="PTHR43537">
    <property type="entry name" value="TRANSCRIPTIONAL REGULATOR, GNTR FAMILY"/>
    <property type="match status" value="1"/>
</dbReference>
<dbReference type="PANTHER" id="PTHR43537:SF5">
    <property type="entry name" value="UXU OPERON TRANSCRIPTIONAL REGULATOR"/>
    <property type="match status" value="1"/>
</dbReference>
<keyword evidence="2" id="KW-0238">DNA-binding</keyword>
<accession>A0A9W6GN08</accession>
<evidence type="ECO:0000256" key="1">
    <source>
        <dbReference type="ARBA" id="ARBA00023015"/>
    </source>
</evidence>
<evidence type="ECO:0000256" key="4">
    <source>
        <dbReference type="SAM" id="Coils"/>
    </source>
</evidence>
<dbReference type="Pfam" id="PF00392">
    <property type="entry name" value="GntR"/>
    <property type="match status" value="1"/>
</dbReference>
<feature type="coiled-coil region" evidence="4">
    <location>
        <begin position="99"/>
        <end position="126"/>
    </location>
</feature>
<dbReference type="AlphaFoldDB" id="A0A9W6GN08"/>
<dbReference type="InterPro" id="IPR008920">
    <property type="entry name" value="TF_FadR/GntR_C"/>
</dbReference>
<keyword evidence="7" id="KW-1185">Reference proteome</keyword>
<feature type="domain" description="HTH gntR-type" evidence="5">
    <location>
        <begin position="7"/>
        <end position="74"/>
    </location>
</feature>
<dbReference type="InterPro" id="IPR000524">
    <property type="entry name" value="Tscrpt_reg_HTH_GntR"/>
</dbReference>
<dbReference type="RefSeq" id="WP_281837158.1">
    <property type="nucleotide sequence ID" value="NZ_BSDY01000019.1"/>
</dbReference>
<evidence type="ECO:0000313" key="7">
    <source>
        <dbReference type="Proteomes" id="UP001144471"/>
    </source>
</evidence>
<keyword evidence="4" id="KW-0175">Coiled coil</keyword>
<protein>
    <submittedName>
        <fullName evidence="6">GntR family transcriptional regulator</fullName>
    </submittedName>
</protein>
<dbReference type="Pfam" id="PF07729">
    <property type="entry name" value="FCD"/>
    <property type="match status" value="1"/>
</dbReference>
<dbReference type="CDD" id="cd07377">
    <property type="entry name" value="WHTH_GntR"/>
    <property type="match status" value="1"/>
</dbReference>
<keyword evidence="1" id="KW-0805">Transcription regulation</keyword>
<organism evidence="6 7">
    <name type="scientific">Propionigenium maris DSM 9537</name>
    <dbReference type="NCBI Taxonomy" id="1123000"/>
    <lineage>
        <taxon>Bacteria</taxon>
        <taxon>Fusobacteriati</taxon>
        <taxon>Fusobacteriota</taxon>
        <taxon>Fusobacteriia</taxon>
        <taxon>Fusobacteriales</taxon>
        <taxon>Fusobacteriaceae</taxon>
        <taxon>Propionigenium</taxon>
    </lineage>
</organism>
<keyword evidence="3" id="KW-0804">Transcription</keyword>
<dbReference type="GO" id="GO:0003700">
    <property type="term" value="F:DNA-binding transcription factor activity"/>
    <property type="evidence" value="ECO:0007669"/>
    <property type="project" value="InterPro"/>
</dbReference>
<evidence type="ECO:0000313" key="6">
    <source>
        <dbReference type="EMBL" id="GLI57508.1"/>
    </source>
</evidence>
<dbReference type="SMART" id="SM00345">
    <property type="entry name" value="HTH_GNTR"/>
    <property type="match status" value="1"/>
</dbReference>
<dbReference type="InterPro" id="IPR036388">
    <property type="entry name" value="WH-like_DNA-bd_sf"/>
</dbReference>
<dbReference type="GO" id="GO:0003677">
    <property type="term" value="F:DNA binding"/>
    <property type="evidence" value="ECO:0007669"/>
    <property type="project" value="UniProtKB-KW"/>
</dbReference>
<evidence type="ECO:0000256" key="2">
    <source>
        <dbReference type="ARBA" id="ARBA00023125"/>
    </source>
</evidence>
<dbReference type="SMART" id="SM00895">
    <property type="entry name" value="FCD"/>
    <property type="match status" value="1"/>
</dbReference>
<proteinExistence type="predicted"/>
<dbReference type="SUPFAM" id="SSF48008">
    <property type="entry name" value="GntR ligand-binding domain-like"/>
    <property type="match status" value="1"/>
</dbReference>
<dbReference type="Proteomes" id="UP001144471">
    <property type="component" value="Unassembled WGS sequence"/>
</dbReference>
<reference evidence="6" key="1">
    <citation type="submission" date="2022-12" db="EMBL/GenBank/DDBJ databases">
        <title>Reference genome sequencing for broad-spectrum identification of bacterial and archaeal isolates by mass spectrometry.</title>
        <authorList>
            <person name="Sekiguchi Y."/>
            <person name="Tourlousse D.M."/>
        </authorList>
    </citation>
    <scope>NUCLEOTIDE SEQUENCE</scope>
    <source>
        <strain evidence="6">10succ1</strain>
    </source>
</reference>
<dbReference type="EMBL" id="BSDY01000019">
    <property type="protein sequence ID" value="GLI57508.1"/>
    <property type="molecule type" value="Genomic_DNA"/>
</dbReference>
<dbReference type="InterPro" id="IPR036390">
    <property type="entry name" value="WH_DNA-bd_sf"/>
</dbReference>
<comment type="caution">
    <text evidence="6">The sequence shown here is derived from an EMBL/GenBank/DDBJ whole genome shotgun (WGS) entry which is preliminary data.</text>
</comment>
<dbReference type="PRINTS" id="PR00035">
    <property type="entry name" value="HTHGNTR"/>
</dbReference>
<sequence length="217" mass="25558">MVIKKSKSVRELVYEELKRLIIEGEIQPEERIVETEYAEKFQISRTPIREALRMLELEGFVESKSKGGVMVKSIKKSDIDEIYRIRIALEGVILEEVINNAKKKDIRRLERLMEDTEDLIDESGEDKEVFKLFSEFNDTLYDIASLDRVTEMITNINLYLRRFRRMAIESGDRKEVAFNDHRAIVEAIKEKAVEEARSLNKVHLERSRDFIKANIQY</sequence>
<evidence type="ECO:0000259" key="5">
    <source>
        <dbReference type="PROSITE" id="PS50949"/>
    </source>
</evidence>
<dbReference type="Gene3D" id="1.20.120.530">
    <property type="entry name" value="GntR ligand-binding domain-like"/>
    <property type="match status" value="1"/>
</dbReference>
<evidence type="ECO:0000256" key="3">
    <source>
        <dbReference type="ARBA" id="ARBA00023163"/>
    </source>
</evidence>
<dbReference type="InterPro" id="IPR011711">
    <property type="entry name" value="GntR_C"/>
</dbReference>
<dbReference type="SUPFAM" id="SSF46785">
    <property type="entry name" value="Winged helix' DNA-binding domain"/>
    <property type="match status" value="1"/>
</dbReference>
<dbReference type="PROSITE" id="PS50949">
    <property type="entry name" value="HTH_GNTR"/>
    <property type="match status" value="1"/>
</dbReference>
<dbReference type="Gene3D" id="1.10.10.10">
    <property type="entry name" value="Winged helix-like DNA-binding domain superfamily/Winged helix DNA-binding domain"/>
    <property type="match status" value="1"/>
</dbReference>